<keyword evidence="4 8" id="KW-0378">Hydrolase</keyword>
<dbReference type="InterPro" id="IPR050749">
    <property type="entry name" value="Glycosyl_Hydrolase_47"/>
</dbReference>
<sequence>MASRRGWPLCFLPARLRRTLAVDRRLGRVILAAAIFMTVMLLLQPSRPHLHADTAHTADSSSSRPEIRFRASSFDWTTVAQRHPVSSIRPLPTGTPRPLHPVQHAFPGYVQDAATNRRQQAVKAAFVKSWDSYKKHAWLRDELAPTTIRHLAGLLSAYDLSGESALLEKATELGNMLYMGFDTPNRMPGFWFNFKDAKQGLQTAGTNDPSASPCSLSLEFTRLSLLTGDPKFYDAIARITDFLERSQSESKLPGIWPKLINFREQTVDREIGFTLGALADSLYEYLPKMSALLGGQLPSYEKMYRAAMKTSKQHMLFRPMVPDDDEEGKDVLFAGDAYVHEDRIDHVAEGQHLSCFAGGMFGLGGKLFDIPDHVAIGERLARGCAWAYKSFPTGLMPEIFNVVACDSIDGPCPWDEERWENEGGKNMPKGFKSAHDPRYILRPEAIESIFLLYRMTGKEDYRDLAWRMFESVMEATETPLANSAIEDVTVEGKTTKKDSMESFWLAETLKYYYLIFSPPDLISLDEFVLNTEAHPFRRMKQRS</sequence>
<proteinExistence type="inferred from homology"/>
<dbReference type="GO" id="GO:0005975">
    <property type="term" value="P:carbohydrate metabolic process"/>
    <property type="evidence" value="ECO:0007669"/>
    <property type="project" value="InterPro"/>
</dbReference>
<keyword evidence="11" id="KW-1185">Reference proteome</keyword>
<evidence type="ECO:0000256" key="4">
    <source>
        <dbReference type="ARBA" id="ARBA00022801"/>
    </source>
</evidence>
<evidence type="ECO:0000256" key="3">
    <source>
        <dbReference type="ARBA" id="ARBA00007658"/>
    </source>
</evidence>
<feature type="binding site" evidence="6">
    <location>
        <position position="531"/>
    </location>
    <ligand>
        <name>Ca(2+)</name>
        <dbReference type="ChEBI" id="CHEBI:29108"/>
    </ligand>
</feature>
<keyword evidence="9" id="KW-1133">Transmembrane helix</keyword>
<dbReference type="GO" id="GO:0005509">
    <property type="term" value="F:calcium ion binding"/>
    <property type="evidence" value="ECO:0007669"/>
    <property type="project" value="InterPro"/>
</dbReference>
<dbReference type="InterPro" id="IPR012341">
    <property type="entry name" value="6hp_glycosidase-like_sf"/>
</dbReference>
<dbReference type="Gene3D" id="1.50.10.10">
    <property type="match status" value="2"/>
</dbReference>
<dbReference type="AlphaFoldDB" id="A0AAN6PBF2"/>
<gene>
    <name evidence="10" type="ORF">C8A01DRAFT_17988</name>
</gene>
<dbReference type="InterPro" id="IPR001382">
    <property type="entry name" value="Glyco_hydro_47"/>
</dbReference>
<evidence type="ECO:0000256" key="1">
    <source>
        <dbReference type="ARBA" id="ARBA00001913"/>
    </source>
</evidence>
<dbReference type="InterPro" id="IPR036026">
    <property type="entry name" value="Seven-hairpin_glycosidases"/>
</dbReference>
<evidence type="ECO:0000313" key="10">
    <source>
        <dbReference type="EMBL" id="KAK4035311.1"/>
    </source>
</evidence>
<keyword evidence="8" id="KW-0326">Glycosidase</keyword>
<keyword evidence="5 7" id="KW-1015">Disulfide bond</keyword>
<feature type="disulfide bond" evidence="7">
    <location>
        <begin position="355"/>
        <end position="384"/>
    </location>
</feature>
<dbReference type="PANTHER" id="PTHR11742">
    <property type="entry name" value="MANNOSYL-OLIGOSACCHARIDE ALPHA-1,2-MANNOSIDASE-RELATED"/>
    <property type="match status" value="1"/>
</dbReference>
<dbReference type="Proteomes" id="UP001303115">
    <property type="component" value="Unassembled WGS sequence"/>
</dbReference>
<dbReference type="EMBL" id="MU854448">
    <property type="protein sequence ID" value="KAK4035311.1"/>
    <property type="molecule type" value="Genomic_DNA"/>
</dbReference>
<keyword evidence="9" id="KW-0812">Transmembrane</keyword>
<comment type="cofactor">
    <cofactor evidence="1 6">
        <name>Ca(2+)</name>
        <dbReference type="ChEBI" id="CHEBI:29108"/>
    </cofactor>
</comment>
<evidence type="ECO:0000256" key="7">
    <source>
        <dbReference type="PIRSR" id="PIRSR601382-3"/>
    </source>
</evidence>
<evidence type="ECO:0000313" key="11">
    <source>
        <dbReference type="Proteomes" id="UP001303115"/>
    </source>
</evidence>
<reference evidence="11" key="1">
    <citation type="journal article" date="2023" name="Mol. Phylogenet. Evol.">
        <title>Genome-scale phylogeny and comparative genomics of the fungal order Sordariales.</title>
        <authorList>
            <person name="Hensen N."/>
            <person name="Bonometti L."/>
            <person name="Westerberg I."/>
            <person name="Brannstrom I.O."/>
            <person name="Guillou S."/>
            <person name="Cros-Aarteil S."/>
            <person name="Calhoun S."/>
            <person name="Haridas S."/>
            <person name="Kuo A."/>
            <person name="Mondo S."/>
            <person name="Pangilinan J."/>
            <person name="Riley R."/>
            <person name="LaButti K."/>
            <person name="Andreopoulos B."/>
            <person name="Lipzen A."/>
            <person name="Chen C."/>
            <person name="Yan M."/>
            <person name="Daum C."/>
            <person name="Ng V."/>
            <person name="Clum A."/>
            <person name="Steindorff A."/>
            <person name="Ohm R.A."/>
            <person name="Martin F."/>
            <person name="Silar P."/>
            <person name="Natvig D.O."/>
            <person name="Lalanne C."/>
            <person name="Gautier V."/>
            <person name="Ament-Velasquez S.L."/>
            <person name="Kruys A."/>
            <person name="Hutchinson M.I."/>
            <person name="Powell A.J."/>
            <person name="Barry K."/>
            <person name="Miller A.N."/>
            <person name="Grigoriev I.V."/>
            <person name="Debuchy R."/>
            <person name="Gladieux P."/>
            <person name="Hiltunen Thoren M."/>
            <person name="Johannesson H."/>
        </authorList>
    </citation>
    <scope>NUCLEOTIDE SEQUENCE [LARGE SCALE GENOMIC DNA]</scope>
    <source>
        <strain evidence="11">CBS 284.82</strain>
    </source>
</reference>
<evidence type="ECO:0000256" key="2">
    <source>
        <dbReference type="ARBA" id="ARBA00004922"/>
    </source>
</evidence>
<evidence type="ECO:0000256" key="5">
    <source>
        <dbReference type="ARBA" id="ARBA00023157"/>
    </source>
</evidence>
<dbReference type="GO" id="GO:0005783">
    <property type="term" value="C:endoplasmic reticulum"/>
    <property type="evidence" value="ECO:0007669"/>
    <property type="project" value="TreeGrafter"/>
</dbReference>
<evidence type="ECO:0000256" key="8">
    <source>
        <dbReference type="RuleBase" id="RU361193"/>
    </source>
</evidence>
<evidence type="ECO:0000256" key="9">
    <source>
        <dbReference type="SAM" id="Phobius"/>
    </source>
</evidence>
<comment type="pathway">
    <text evidence="2">Protein modification; protein glycosylation.</text>
</comment>
<dbReference type="SUPFAM" id="SSF48225">
    <property type="entry name" value="Seven-hairpin glycosidases"/>
    <property type="match status" value="1"/>
</dbReference>
<dbReference type="Pfam" id="PF01532">
    <property type="entry name" value="Glyco_hydro_47"/>
    <property type="match status" value="1"/>
</dbReference>
<dbReference type="EC" id="3.2.1.-" evidence="8"/>
<evidence type="ECO:0000256" key="6">
    <source>
        <dbReference type="PIRSR" id="PIRSR601382-2"/>
    </source>
</evidence>
<keyword evidence="9" id="KW-0472">Membrane</keyword>
<keyword evidence="6" id="KW-0106">Calcium</keyword>
<name>A0AAN6PBF2_9PEZI</name>
<dbReference type="GO" id="GO:0004571">
    <property type="term" value="F:mannosyl-oligosaccharide 1,2-alpha-mannosidase activity"/>
    <property type="evidence" value="ECO:0007669"/>
    <property type="project" value="InterPro"/>
</dbReference>
<accession>A0AAN6PBF2</accession>
<organism evidence="10 11">
    <name type="scientific">Parachaetomium inaequale</name>
    <dbReference type="NCBI Taxonomy" id="2588326"/>
    <lineage>
        <taxon>Eukaryota</taxon>
        <taxon>Fungi</taxon>
        <taxon>Dikarya</taxon>
        <taxon>Ascomycota</taxon>
        <taxon>Pezizomycotina</taxon>
        <taxon>Sordariomycetes</taxon>
        <taxon>Sordariomycetidae</taxon>
        <taxon>Sordariales</taxon>
        <taxon>Chaetomiaceae</taxon>
        <taxon>Parachaetomium</taxon>
    </lineage>
</organism>
<comment type="caution">
    <text evidence="10">The sequence shown here is derived from an EMBL/GenBank/DDBJ whole genome shotgun (WGS) entry which is preliminary data.</text>
</comment>
<dbReference type="GO" id="GO:0016020">
    <property type="term" value="C:membrane"/>
    <property type="evidence" value="ECO:0007669"/>
    <property type="project" value="InterPro"/>
</dbReference>
<comment type="similarity">
    <text evidence="3 8">Belongs to the glycosyl hydrolase 47 family.</text>
</comment>
<dbReference type="GO" id="GO:0036503">
    <property type="term" value="P:ERAD pathway"/>
    <property type="evidence" value="ECO:0007669"/>
    <property type="project" value="UniProtKB-ARBA"/>
</dbReference>
<protein>
    <recommendedName>
        <fullName evidence="8">alpha-1,2-Mannosidase</fullName>
        <ecNumber evidence="8">3.2.1.-</ecNumber>
    </recommendedName>
</protein>
<keyword evidence="6" id="KW-0479">Metal-binding</keyword>
<dbReference type="PRINTS" id="PR00747">
    <property type="entry name" value="GLYHDRLASE47"/>
</dbReference>
<dbReference type="PANTHER" id="PTHR11742:SF89">
    <property type="entry name" value="ALPHA-1,2-MANNOSIDASE"/>
    <property type="match status" value="1"/>
</dbReference>
<feature type="transmembrane region" description="Helical" evidence="9">
    <location>
        <begin position="25"/>
        <end position="43"/>
    </location>
</feature>